<accession>A0A0C9YBM0</accession>
<dbReference type="EMBL" id="KN838546">
    <property type="protein sequence ID" value="KIK07677.1"/>
    <property type="molecule type" value="Genomic_DNA"/>
</dbReference>
<dbReference type="Proteomes" id="UP000054477">
    <property type="component" value="Unassembled WGS sequence"/>
</dbReference>
<gene>
    <name evidence="1" type="ORF">K443DRAFT_169376</name>
</gene>
<sequence>MFKIYAFKMLSRKRVKRFLWRSGTSSTHSWLGLELTRRILLKYVHTRNVQSPPYTAYSEERSSTDCGGDFLVISRVEPINTIIKRYSIWVCVT</sequence>
<reference evidence="1 2" key="1">
    <citation type="submission" date="2014-04" db="EMBL/GenBank/DDBJ databases">
        <authorList>
            <consortium name="DOE Joint Genome Institute"/>
            <person name="Kuo A."/>
            <person name="Kohler A."/>
            <person name="Nagy L.G."/>
            <person name="Floudas D."/>
            <person name="Copeland A."/>
            <person name="Barry K.W."/>
            <person name="Cichocki N."/>
            <person name="Veneault-Fourrey C."/>
            <person name="LaButti K."/>
            <person name="Lindquist E.A."/>
            <person name="Lipzen A."/>
            <person name="Lundell T."/>
            <person name="Morin E."/>
            <person name="Murat C."/>
            <person name="Sun H."/>
            <person name="Tunlid A."/>
            <person name="Henrissat B."/>
            <person name="Grigoriev I.V."/>
            <person name="Hibbett D.S."/>
            <person name="Martin F."/>
            <person name="Nordberg H.P."/>
            <person name="Cantor M.N."/>
            <person name="Hua S.X."/>
        </authorList>
    </citation>
    <scope>NUCLEOTIDE SEQUENCE [LARGE SCALE GENOMIC DNA]</scope>
    <source>
        <strain evidence="1 2">LaAM-08-1</strain>
    </source>
</reference>
<proteinExistence type="predicted"/>
<dbReference type="AlphaFoldDB" id="A0A0C9YBM0"/>
<reference evidence="2" key="2">
    <citation type="submission" date="2015-01" db="EMBL/GenBank/DDBJ databases">
        <title>Evolutionary Origins and Diversification of the Mycorrhizal Mutualists.</title>
        <authorList>
            <consortium name="DOE Joint Genome Institute"/>
            <consortium name="Mycorrhizal Genomics Consortium"/>
            <person name="Kohler A."/>
            <person name="Kuo A."/>
            <person name="Nagy L.G."/>
            <person name="Floudas D."/>
            <person name="Copeland A."/>
            <person name="Barry K.W."/>
            <person name="Cichocki N."/>
            <person name="Veneault-Fourrey C."/>
            <person name="LaButti K."/>
            <person name="Lindquist E.A."/>
            <person name="Lipzen A."/>
            <person name="Lundell T."/>
            <person name="Morin E."/>
            <person name="Murat C."/>
            <person name="Riley R."/>
            <person name="Ohm R."/>
            <person name="Sun H."/>
            <person name="Tunlid A."/>
            <person name="Henrissat B."/>
            <person name="Grigoriev I.V."/>
            <person name="Hibbett D.S."/>
            <person name="Martin F."/>
        </authorList>
    </citation>
    <scope>NUCLEOTIDE SEQUENCE [LARGE SCALE GENOMIC DNA]</scope>
    <source>
        <strain evidence="2">LaAM-08-1</strain>
    </source>
</reference>
<organism evidence="1 2">
    <name type="scientific">Laccaria amethystina LaAM-08-1</name>
    <dbReference type="NCBI Taxonomy" id="1095629"/>
    <lineage>
        <taxon>Eukaryota</taxon>
        <taxon>Fungi</taxon>
        <taxon>Dikarya</taxon>
        <taxon>Basidiomycota</taxon>
        <taxon>Agaricomycotina</taxon>
        <taxon>Agaricomycetes</taxon>
        <taxon>Agaricomycetidae</taxon>
        <taxon>Agaricales</taxon>
        <taxon>Agaricineae</taxon>
        <taxon>Hydnangiaceae</taxon>
        <taxon>Laccaria</taxon>
    </lineage>
</organism>
<keyword evidence="2" id="KW-1185">Reference proteome</keyword>
<protein>
    <submittedName>
        <fullName evidence="1">Uncharacterized protein</fullName>
    </submittedName>
</protein>
<evidence type="ECO:0000313" key="1">
    <source>
        <dbReference type="EMBL" id="KIK07677.1"/>
    </source>
</evidence>
<evidence type="ECO:0000313" key="2">
    <source>
        <dbReference type="Proteomes" id="UP000054477"/>
    </source>
</evidence>
<dbReference type="HOGENOM" id="CLU_2400006_0_0_1"/>
<name>A0A0C9YBM0_9AGAR</name>